<dbReference type="EMBL" id="LSDD01000113">
    <property type="protein sequence ID" value="KXB63333.1"/>
    <property type="molecule type" value="Genomic_DNA"/>
</dbReference>
<proteinExistence type="predicted"/>
<feature type="coiled-coil region" evidence="1">
    <location>
        <begin position="88"/>
        <end position="122"/>
    </location>
</feature>
<dbReference type="AlphaFoldDB" id="A0A134A6K7"/>
<comment type="caution">
    <text evidence="2">The sequence shown here is derived from an EMBL/GenBank/DDBJ whole genome shotgun (WGS) entry which is preliminary data.</text>
</comment>
<accession>A0A134A6K7</accession>
<dbReference type="STRING" id="157687.HMPREF3180_01593"/>
<dbReference type="OrthoDB" id="82913at2"/>
<evidence type="ECO:0000313" key="2">
    <source>
        <dbReference type="EMBL" id="KXB63333.1"/>
    </source>
</evidence>
<keyword evidence="3" id="KW-1185">Reference proteome</keyword>
<evidence type="ECO:0000313" key="3">
    <source>
        <dbReference type="Proteomes" id="UP000070483"/>
    </source>
</evidence>
<evidence type="ECO:0000256" key="1">
    <source>
        <dbReference type="SAM" id="Coils"/>
    </source>
</evidence>
<reference evidence="3" key="1">
    <citation type="submission" date="2016-01" db="EMBL/GenBank/DDBJ databases">
        <authorList>
            <person name="Mitreva M."/>
            <person name="Pepin K.H."/>
            <person name="Mihindukulasuriya K.A."/>
            <person name="Fulton R."/>
            <person name="Fronick C."/>
            <person name="O'Laughlin M."/>
            <person name="Miner T."/>
            <person name="Herter B."/>
            <person name="Rosa B.A."/>
            <person name="Cordes M."/>
            <person name="Tomlinson C."/>
            <person name="Wollam A."/>
            <person name="Palsikar V.B."/>
            <person name="Mardis E.R."/>
            <person name="Wilson R.K."/>
        </authorList>
    </citation>
    <scope>NUCLEOTIDE SEQUENCE [LARGE SCALE GENOMIC DNA]</scope>
    <source>
        <strain evidence="3">KA00185</strain>
    </source>
</reference>
<dbReference type="RefSeq" id="WP_060918232.1">
    <property type="nucleotide sequence ID" value="NZ_KQ960091.1"/>
</dbReference>
<gene>
    <name evidence="2" type="ORF">HMPREF3180_01593</name>
</gene>
<sequence length="126" mass="15265">MELIELYGIKIKELTEILKDERVRKFEIKEYTNYIDYLIISFELNYEKKIQFDIRLSDVKDYQSRSLSIEEISSQFDKKIAKLREYLESKNKGELKELENKISEYEAELKKAKEQYDKINDYGENL</sequence>
<protein>
    <submittedName>
        <fullName evidence="2">Uncharacterized protein</fullName>
    </submittedName>
</protein>
<keyword evidence="1" id="KW-0175">Coiled coil</keyword>
<dbReference type="Proteomes" id="UP000070483">
    <property type="component" value="Unassembled WGS sequence"/>
</dbReference>
<dbReference type="PATRIC" id="fig|157687.3.peg.1585"/>
<organism evidence="2 3">
    <name type="scientific">Leptotrichia wadei</name>
    <dbReference type="NCBI Taxonomy" id="157687"/>
    <lineage>
        <taxon>Bacteria</taxon>
        <taxon>Fusobacteriati</taxon>
        <taxon>Fusobacteriota</taxon>
        <taxon>Fusobacteriia</taxon>
        <taxon>Fusobacteriales</taxon>
        <taxon>Leptotrichiaceae</taxon>
        <taxon>Leptotrichia</taxon>
    </lineage>
</organism>
<name>A0A134A6K7_9FUSO</name>